<protein>
    <recommendedName>
        <fullName evidence="4">cystathionine gamma-lyase</fullName>
        <ecNumber evidence="4">4.4.1.1</ecNumber>
    </recommendedName>
    <alternativeName>
        <fullName evidence="7">Gamma-cystathionase</fullName>
    </alternativeName>
</protein>
<evidence type="ECO:0000313" key="9">
    <source>
        <dbReference type="EMBL" id="OAF67182.1"/>
    </source>
</evidence>
<dbReference type="FunFam" id="3.40.640.10:FF:000009">
    <property type="entry name" value="Cystathionine gamma-synthase homolog"/>
    <property type="match status" value="1"/>
</dbReference>
<comment type="caution">
    <text evidence="9">The sequence shown here is derived from an EMBL/GenBank/DDBJ whole genome shotgun (WGS) entry which is preliminary data.</text>
</comment>
<comment type="similarity">
    <text evidence="3 8">Belongs to the trans-sulfuration enzymes family.</text>
</comment>
<dbReference type="Pfam" id="PF01053">
    <property type="entry name" value="Cys_Met_Meta_PP"/>
    <property type="match status" value="1"/>
</dbReference>
<dbReference type="EMBL" id="LWCA01000728">
    <property type="protein sequence ID" value="OAF67182.1"/>
    <property type="molecule type" value="Genomic_DNA"/>
</dbReference>
<dbReference type="InterPro" id="IPR000277">
    <property type="entry name" value="Cys/Met-Metab_PyrdxlP-dep_enz"/>
</dbReference>
<accession>A0A177B0B9</accession>
<dbReference type="GO" id="GO:0004123">
    <property type="term" value="F:cystathionine gamma-lyase activity"/>
    <property type="evidence" value="ECO:0007669"/>
    <property type="project" value="TreeGrafter"/>
</dbReference>
<dbReference type="CDD" id="cd00614">
    <property type="entry name" value="CGS_like"/>
    <property type="match status" value="1"/>
</dbReference>
<organism evidence="9 10">
    <name type="scientific">Intoshia linei</name>
    <dbReference type="NCBI Taxonomy" id="1819745"/>
    <lineage>
        <taxon>Eukaryota</taxon>
        <taxon>Metazoa</taxon>
        <taxon>Spiralia</taxon>
        <taxon>Lophotrochozoa</taxon>
        <taxon>Mesozoa</taxon>
        <taxon>Orthonectida</taxon>
        <taxon>Rhopaluridae</taxon>
        <taxon>Intoshia</taxon>
    </lineage>
</organism>
<dbReference type="OrthoDB" id="3512640at2759"/>
<keyword evidence="6" id="KW-0028">Amino-acid biosynthesis</keyword>
<comment type="cofactor">
    <cofactor evidence="1 8">
        <name>pyridoxal 5'-phosphate</name>
        <dbReference type="ChEBI" id="CHEBI:597326"/>
    </cofactor>
</comment>
<dbReference type="GO" id="GO:0005737">
    <property type="term" value="C:cytoplasm"/>
    <property type="evidence" value="ECO:0007669"/>
    <property type="project" value="TreeGrafter"/>
</dbReference>
<evidence type="ECO:0000256" key="8">
    <source>
        <dbReference type="RuleBase" id="RU362118"/>
    </source>
</evidence>
<reference evidence="9 10" key="1">
    <citation type="submission" date="2016-04" db="EMBL/GenBank/DDBJ databases">
        <title>The genome of Intoshia linei affirms orthonectids as highly simplified spiralians.</title>
        <authorList>
            <person name="Mikhailov K.V."/>
            <person name="Slusarev G.S."/>
            <person name="Nikitin M.A."/>
            <person name="Logacheva M.D."/>
            <person name="Penin A."/>
            <person name="Aleoshin V."/>
            <person name="Panchin Y.V."/>
        </authorList>
    </citation>
    <scope>NUCLEOTIDE SEQUENCE [LARGE SCALE GENOMIC DNA]</scope>
    <source>
        <strain evidence="9">Intl2013</strain>
        <tissue evidence="9">Whole animal</tissue>
    </source>
</reference>
<dbReference type="AlphaFoldDB" id="A0A177B0B9"/>
<evidence type="ECO:0000256" key="5">
    <source>
        <dbReference type="ARBA" id="ARBA00022898"/>
    </source>
</evidence>
<evidence type="ECO:0000256" key="7">
    <source>
        <dbReference type="ARBA" id="ARBA00029853"/>
    </source>
</evidence>
<proteinExistence type="inferred from homology"/>
<gene>
    <name evidence="9" type="ORF">A3Q56_05106</name>
</gene>
<dbReference type="InterPro" id="IPR015424">
    <property type="entry name" value="PyrdxlP-dep_Trfase"/>
</dbReference>
<dbReference type="SUPFAM" id="SSF53383">
    <property type="entry name" value="PLP-dependent transferases"/>
    <property type="match status" value="1"/>
</dbReference>
<dbReference type="GO" id="GO:0019343">
    <property type="term" value="P:cysteine biosynthetic process via cystathionine"/>
    <property type="evidence" value="ECO:0007669"/>
    <property type="project" value="TreeGrafter"/>
</dbReference>
<evidence type="ECO:0000256" key="6">
    <source>
        <dbReference type="ARBA" id="ARBA00023192"/>
    </source>
</evidence>
<dbReference type="PANTHER" id="PTHR11808">
    <property type="entry name" value="TRANS-SULFURATION ENZYME FAMILY MEMBER"/>
    <property type="match status" value="1"/>
</dbReference>
<evidence type="ECO:0000256" key="4">
    <source>
        <dbReference type="ARBA" id="ARBA00012085"/>
    </source>
</evidence>
<name>A0A177B0B9_9BILA</name>
<dbReference type="InterPro" id="IPR015422">
    <property type="entry name" value="PyrdxlP-dep_Trfase_small"/>
</dbReference>
<evidence type="ECO:0000256" key="3">
    <source>
        <dbReference type="ARBA" id="ARBA00009077"/>
    </source>
</evidence>
<dbReference type="PANTHER" id="PTHR11808:SF15">
    <property type="entry name" value="CYSTATHIONINE GAMMA-LYASE"/>
    <property type="match status" value="1"/>
</dbReference>
<dbReference type="Gene3D" id="3.90.1150.10">
    <property type="entry name" value="Aspartate Aminotransferase, domain 1"/>
    <property type="match status" value="1"/>
</dbReference>
<dbReference type="GO" id="GO:0019346">
    <property type="term" value="P:transsulfuration"/>
    <property type="evidence" value="ECO:0007669"/>
    <property type="project" value="InterPro"/>
</dbReference>
<keyword evidence="10" id="KW-1185">Reference proteome</keyword>
<evidence type="ECO:0000256" key="1">
    <source>
        <dbReference type="ARBA" id="ARBA00001933"/>
    </source>
</evidence>
<dbReference type="Proteomes" id="UP000078046">
    <property type="component" value="Unassembled WGS sequence"/>
</dbReference>
<keyword evidence="6" id="KW-0198">Cysteine biosynthesis</keyword>
<dbReference type="EC" id="4.4.1.1" evidence="4"/>
<dbReference type="Gene3D" id="3.40.640.10">
    <property type="entry name" value="Type I PLP-dependent aspartate aminotransferase-like (Major domain)"/>
    <property type="match status" value="1"/>
</dbReference>
<keyword evidence="5 8" id="KW-0663">Pyridoxal phosphate</keyword>
<dbReference type="GO" id="GO:0030170">
    <property type="term" value="F:pyridoxal phosphate binding"/>
    <property type="evidence" value="ECO:0007669"/>
    <property type="project" value="InterPro"/>
</dbReference>
<feature type="non-terminal residue" evidence="9">
    <location>
        <position position="315"/>
    </location>
</feature>
<comment type="pathway">
    <text evidence="2">Amino-acid biosynthesis; L-cysteine biosynthesis; L-cysteine from L-homocysteine and L-serine: step 2/2.</text>
</comment>
<evidence type="ECO:0000313" key="10">
    <source>
        <dbReference type="Proteomes" id="UP000078046"/>
    </source>
</evidence>
<dbReference type="InterPro" id="IPR015421">
    <property type="entry name" value="PyrdxlP-dep_Trfase_major"/>
</dbReference>
<dbReference type="UniPathway" id="UPA00136">
    <property type="reaction ID" value="UER00202"/>
</dbReference>
<sequence length="315" mass="35007">MKGEENSRGFATKAIHAGQDPAKWSSRAVIPPIFTSTTYAQIEPGKLYPDGFEYSRGGNPTRNATEECIAALENGKYGLIFSSGLAALSAITHILPTNSHILSNDDIYGGSNRLFRLLKKTCNVKTTYFDSDLDNIESLIKENTKMLYIESPTNPLLKVCDIEKLSKIAKSHNLIFAVDSTFATPVNQKPLDLGADIVYHSGSKFLNGISKRHTDVIMGICVTNDDDIYQKLRFNQYAIGSVSSPFDCYLMNRGLKTLKLRMLQHNKNAMTVAQFLENHPNVESVNYPGLKSHKSYEISKKQMNGFGGVVSFYLK</sequence>
<evidence type="ECO:0000256" key="2">
    <source>
        <dbReference type="ARBA" id="ARBA00005038"/>
    </source>
</evidence>